<dbReference type="SUPFAM" id="SSF51126">
    <property type="entry name" value="Pectin lyase-like"/>
    <property type="match status" value="1"/>
</dbReference>
<dbReference type="PANTHER" id="PTHR36453:SF1">
    <property type="entry name" value="RIGHT HANDED BETA HELIX DOMAIN-CONTAINING PROTEIN"/>
    <property type="match status" value="1"/>
</dbReference>
<dbReference type="OrthoDB" id="223957at2"/>
<keyword evidence="3" id="KW-1185">Reference proteome</keyword>
<dbReference type="PANTHER" id="PTHR36453">
    <property type="entry name" value="SECRETED PROTEIN-RELATED"/>
    <property type="match status" value="1"/>
</dbReference>
<organism evidence="2 3">
    <name type="scientific">Pseudorhodobacter turbinis</name>
    <dbReference type="NCBI Taxonomy" id="2500533"/>
    <lineage>
        <taxon>Bacteria</taxon>
        <taxon>Pseudomonadati</taxon>
        <taxon>Pseudomonadota</taxon>
        <taxon>Alphaproteobacteria</taxon>
        <taxon>Rhodobacterales</taxon>
        <taxon>Paracoccaceae</taxon>
        <taxon>Pseudorhodobacter</taxon>
    </lineage>
</organism>
<dbReference type="RefSeq" id="WP_137192258.1">
    <property type="nucleotide sequence ID" value="NZ_CP039964.1"/>
</dbReference>
<dbReference type="KEGG" id="pseb:EOK75_01395"/>
<feature type="signal peptide" evidence="1">
    <location>
        <begin position="1"/>
        <end position="27"/>
    </location>
</feature>
<feature type="chain" id="PRO_5020272663" description="Right handed beta helix domain-containing protein" evidence="1">
    <location>
        <begin position="28"/>
        <end position="671"/>
    </location>
</feature>
<dbReference type="InterPro" id="IPR011050">
    <property type="entry name" value="Pectin_lyase_fold/virulence"/>
</dbReference>
<name>A0A4P8ECX5_9RHOB</name>
<evidence type="ECO:0000313" key="2">
    <source>
        <dbReference type="EMBL" id="QCO54579.1"/>
    </source>
</evidence>
<dbReference type="Proteomes" id="UP000298631">
    <property type="component" value="Chromosome"/>
</dbReference>
<gene>
    <name evidence="2" type="ORF">EOK75_01395</name>
</gene>
<dbReference type="AlphaFoldDB" id="A0A4P8ECX5"/>
<evidence type="ECO:0000256" key="1">
    <source>
        <dbReference type="SAM" id="SignalP"/>
    </source>
</evidence>
<evidence type="ECO:0000313" key="3">
    <source>
        <dbReference type="Proteomes" id="UP000298631"/>
    </source>
</evidence>
<sequence>MPISRRHLLVLLASTGLVSTLPCPTVAGNLGGGIRHGWDENVPGPTKADFFVAPAGDDTAPGSFDQPLRTIQRGVDMLAARKGGSLGIRGGIYREQVSLDALRGTHAAPYRIHRYGQERVTITAAEPLTGWRPASAMETSTLGLPSGVFAARLDPSRVAHKAVLSLNLYEGDHPCTLSTDRADYTRPQATGDYTTYRQGTFLVDSEDRILAIQDKRLVGMDPVRLTDARVRVYHAPNLVSTQRIEAFDPATGTLTLSNQTLKLQRSNKKPQMRYALENLAQAMQPGDWAVKRTSAGLIVYLRPRDPTHIENGIEVSLRPVCIDVGAARHVELFGLEAIRASGEARLDGICIRVLGNAGHDDDAPTGLRVSECRVGESPRGPRRGFGAIYMRKVKDVQLRHITMDGTRCGLFINDGNDVDMRFLHVSNAAATPTIFYSLRNSILAFSLFENSGSDAHSNKFNFYQGSDAVLVYGVRCRGVSGYATYQKASRIHFAFCDLPCDPRSNNRALVSQNFSQKTGKDAGDGTGEPVEGSTFYYWNNTLAKGHNNSEKANALRLGPERNSQNHAFFNNILHGGGLSQIYTKSAEPKRERRSHNRYTGLSWWQTSHYNWHLGPDEEQMRPGQKPRGKGLDMRPVILSEIAPLFPKFTHWDLDIEGQPVDWDAPPIGCLA</sequence>
<reference evidence="2 3" key="1">
    <citation type="submission" date="2019-05" db="EMBL/GenBank/DDBJ databases">
        <title>Pseudorhodobacter turbinis sp. nov., isolated from the gut of the Korean turban shell.</title>
        <authorList>
            <person name="Jeong Y.-S."/>
            <person name="Kang W.-R."/>
            <person name="Bae J.-W."/>
        </authorList>
    </citation>
    <scope>NUCLEOTIDE SEQUENCE [LARGE SCALE GENOMIC DNA]</scope>
    <source>
        <strain evidence="2 3">S12M18</strain>
    </source>
</reference>
<proteinExistence type="predicted"/>
<protein>
    <recommendedName>
        <fullName evidence="4">Right handed beta helix domain-containing protein</fullName>
    </recommendedName>
</protein>
<dbReference type="InterPro" id="IPR012334">
    <property type="entry name" value="Pectin_lyas_fold"/>
</dbReference>
<keyword evidence="1" id="KW-0732">Signal</keyword>
<evidence type="ECO:0008006" key="4">
    <source>
        <dbReference type="Google" id="ProtNLM"/>
    </source>
</evidence>
<dbReference type="EMBL" id="CP039964">
    <property type="protein sequence ID" value="QCO54579.1"/>
    <property type="molecule type" value="Genomic_DNA"/>
</dbReference>
<dbReference type="Gene3D" id="2.160.20.10">
    <property type="entry name" value="Single-stranded right-handed beta-helix, Pectin lyase-like"/>
    <property type="match status" value="1"/>
</dbReference>
<accession>A0A4P8ECX5</accession>